<proteinExistence type="predicted"/>
<comment type="caution">
    <text evidence="1">The sequence shown here is derived from an EMBL/GenBank/DDBJ whole genome shotgun (WGS) entry which is preliminary data.</text>
</comment>
<evidence type="ECO:0000313" key="2">
    <source>
        <dbReference type="Proteomes" id="UP001243364"/>
    </source>
</evidence>
<keyword evidence="2" id="KW-1185">Reference proteome</keyword>
<protein>
    <recommendedName>
        <fullName evidence="3">Regulatory protein</fullName>
    </recommendedName>
</protein>
<dbReference type="EMBL" id="JAUSYA010000001">
    <property type="protein sequence ID" value="MDQ0686864.1"/>
    <property type="molecule type" value="Genomic_DNA"/>
</dbReference>
<evidence type="ECO:0000313" key="1">
    <source>
        <dbReference type="EMBL" id="MDQ0686864.1"/>
    </source>
</evidence>
<evidence type="ECO:0008006" key="3">
    <source>
        <dbReference type="Google" id="ProtNLM"/>
    </source>
</evidence>
<sequence length="37" mass="3961">MEDHHGRGPLIVEALASAWGNSPSGGAKSVWFELTRP</sequence>
<name>A0ABU0Q8C5_STRAH</name>
<organism evidence="1 2">
    <name type="scientific">Streptomyces achromogenes</name>
    <dbReference type="NCBI Taxonomy" id="67255"/>
    <lineage>
        <taxon>Bacteria</taxon>
        <taxon>Bacillati</taxon>
        <taxon>Actinomycetota</taxon>
        <taxon>Actinomycetes</taxon>
        <taxon>Kitasatosporales</taxon>
        <taxon>Streptomycetaceae</taxon>
        <taxon>Streptomyces</taxon>
    </lineage>
</organism>
<dbReference type="Proteomes" id="UP001243364">
    <property type="component" value="Unassembled WGS sequence"/>
</dbReference>
<accession>A0ABU0Q8C5</accession>
<gene>
    <name evidence="1" type="ORF">QFZ56_005827</name>
</gene>
<reference evidence="1 2" key="1">
    <citation type="submission" date="2023-07" db="EMBL/GenBank/DDBJ databases">
        <title>Comparative genomics of wheat-associated soil bacteria to identify genetic determinants of phenazine resistance.</title>
        <authorList>
            <person name="Mouncey N."/>
        </authorList>
    </citation>
    <scope>NUCLEOTIDE SEQUENCE [LARGE SCALE GENOMIC DNA]</scope>
    <source>
        <strain evidence="1 2">W4I19-2</strain>
    </source>
</reference>